<dbReference type="Gene3D" id="2.60.120.10">
    <property type="entry name" value="Jelly Rolls"/>
    <property type="match status" value="2"/>
</dbReference>
<dbReference type="InterPro" id="IPR011051">
    <property type="entry name" value="RmlC_Cupin_sf"/>
</dbReference>
<dbReference type="InterPro" id="IPR013096">
    <property type="entry name" value="Cupin_2"/>
</dbReference>
<dbReference type="SUPFAM" id="SSF51182">
    <property type="entry name" value="RmlC-like cupins"/>
    <property type="match status" value="1"/>
</dbReference>
<gene>
    <name evidence="3" type="ORF">BLA6863_00688</name>
</gene>
<dbReference type="PANTHER" id="PTHR35848:SF6">
    <property type="entry name" value="CUPIN TYPE-2 DOMAIN-CONTAINING PROTEIN"/>
    <property type="match status" value="1"/>
</dbReference>
<dbReference type="CDD" id="cd02208">
    <property type="entry name" value="cupin_RmlC-like"/>
    <property type="match status" value="1"/>
</dbReference>
<dbReference type="PANTHER" id="PTHR35848">
    <property type="entry name" value="OXALATE-BINDING PROTEIN"/>
    <property type="match status" value="1"/>
</dbReference>
<evidence type="ECO:0000313" key="4">
    <source>
        <dbReference type="Proteomes" id="UP000494170"/>
    </source>
</evidence>
<organism evidence="3 4">
    <name type="scientific">Burkholderia lata (strain ATCC 17760 / DSM 23089 / LMG 22485 / NCIMB 9086 / R18194 / 383)</name>
    <dbReference type="NCBI Taxonomy" id="482957"/>
    <lineage>
        <taxon>Bacteria</taxon>
        <taxon>Pseudomonadati</taxon>
        <taxon>Pseudomonadota</taxon>
        <taxon>Betaproteobacteria</taxon>
        <taxon>Burkholderiales</taxon>
        <taxon>Burkholderiaceae</taxon>
        <taxon>Burkholderia</taxon>
        <taxon>Burkholderia cepacia complex</taxon>
    </lineage>
</organism>
<dbReference type="InterPro" id="IPR014710">
    <property type="entry name" value="RmlC-like_jellyroll"/>
</dbReference>
<reference evidence="3 4" key="1">
    <citation type="submission" date="2019-09" db="EMBL/GenBank/DDBJ databases">
        <authorList>
            <person name="Depoorter E."/>
        </authorList>
    </citation>
    <scope>NUCLEOTIDE SEQUENCE [LARGE SCALE GENOMIC DNA]</scope>
    <source>
        <strain evidence="3">LMG 6863</strain>
    </source>
</reference>
<evidence type="ECO:0000256" key="1">
    <source>
        <dbReference type="ARBA" id="ARBA00022723"/>
    </source>
</evidence>
<protein>
    <recommendedName>
        <fullName evidence="2">Cupin type-2 domain-containing protein</fullName>
    </recommendedName>
</protein>
<feature type="domain" description="Cupin type-2" evidence="2">
    <location>
        <begin position="204"/>
        <end position="270"/>
    </location>
</feature>
<dbReference type="RefSeq" id="WP_174937500.1">
    <property type="nucleotide sequence ID" value="NZ_CABVPY010000003.1"/>
</dbReference>
<dbReference type="AlphaFoldDB" id="A0A6P2HK85"/>
<dbReference type="EMBL" id="CABVPY010000003">
    <property type="protein sequence ID" value="VWB18212.1"/>
    <property type="molecule type" value="Genomic_DNA"/>
</dbReference>
<keyword evidence="1" id="KW-0479">Metal-binding</keyword>
<accession>A0A6P2HK85</accession>
<sequence length="331" mass="35054">MLQEQAPARPILAYRGIGEGSQYQWQGALATVRVSPRDSVFSEFSLTDFEIPAGNNVDLMACRAVDRLYYCTGGRGEITLDGQAHHIEDGSFVFCGRGRALSVHAADGQVLQLLNASFPPGPESRFDLLADKAQDRLPDAATCAALELLTQIEAEALPESQRGPTFVLAAGEGPSYWQAAPSVGEVTVKLTPAMAPVYNIAAGIQLLEPGALVREHGHRRGIECVVAVQGSASVQIDGVEQDFSKGAVCVAGPYAMHSFRNTGNEPFILFSCGTPGGAELALAETGVLHVPGQPRPAEMPRNAQTGRILVERYGFVLPSNAADNPETAAKG</sequence>
<dbReference type="GO" id="GO:0046872">
    <property type="term" value="F:metal ion binding"/>
    <property type="evidence" value="ECO:0007669"/>
    <property type="project" value="UniProtKB-KW"/>
</dbReference>
<dbReference type="Pfam" id="PF07883">
    <property type="entry name" value="Cupin_2"/>
    <property type="match status" value="1"/>
</dbReference>
<name>A0A6P2HK85_BURL3</name>
<dbReference type="InterPro" id="IPR051610">
    <property type="entry name" value="GPI/OXD"/>
</dbReference>
<dbReference type="Proteomes" id="UP000494170">
    <property type="component" value="Unassembled WGS sequence"/>
</dbReference>
<proteinExistence type="predicted"/>
<evidence type="ECO:0000259" key="2">
    <source>
        <dbReference type="Pfam" id="PF07883"/>
    </source>
</evidence>
<evidence type="ECO:0000313" key="3">
    <source>
        <dbReference type="EMBL" id="VWB18212.1"/>
    </source>
</evidence>